<sequence>MSNKFKGTLFVLICVALWALIPVVAKLGQASLDNHQFLFWSSLVSLIVLSLTAVIKGDMSELGSYSLKEWLYYAFLGLLGTYIYYLFLYLGYAKAVGMEVLVIQYTWPIFILVLSLFILKEQLTIRKTIAIALGFIGVMLVLTKGEFENVQLNNLTVISLVAAGSFCFALFSVLSKNIKRRAPLVVISIYFLSATLASLISMLYFSEFAVPSSAEIMPILLNGILVNGFSYLFWLMALRSAEASYLAPFTFITPVLSAIYLIVFFDEPMLGIYLVGLACVIVGGLVNSLGASKKA</sequence>
<feature type="domain" description="EamA" evidence="7">
    <location>
        <begin position="6"/>
        <end position="142"/>
    </location>
</feature>
<evidence type="ECO:0000313" key="9">
    <source>
        <dbReference type="Proteomes" id="UP000294887"/>
    </source>
</evidence>
<comment type="caution">
    <text evidence="8">The sequence shown here is derived from an EMBL/GenBank/DDBJ whole genome shotgun (WGS) entry which is preliminary data.</text>
</comment>
<evidence type="ECO:0000256" key="6">
    <source>
        <dbReference type="SAM" id="Phobius"/>
    </source>
</evidence>
<feature type="domain" description="EamA" evidence="7">
    <location>
        <begin position="157"/>
        <end position="287"/>
    </location>
</feature>
<dbReference type="Pfam" id="PF00892">
    <property type="entry name" value="EamA"/>
    <property type="match status" value="2"/>
</dbReference>
<dbReference type="InterPro" id="IPR050638">
    <property type="entry name" value="AA-Vitamin_Transporters"/>
</dbReference>
<feature type="transmembrane region" description="Helical" evidence="6">
    <location>
        <begin position="102"/>
        <end position="119"/>
    </location>
</feature>
<keyword evidence="2" id="KW-1003">Cell membrane</keyword>
<gene>
    <name evidence="8" type="ORF">EV695_1058</name>
</gene>
<keyword evidence="4 6" id="KW-1133">Transmembrane helix</keyword>
<evidence type="ECO:0000256" key="1">
    <source>
        <dbReference type="ARBA" id="ARBA00004651"/>
    </source>
</evidence>
<dbReference type="Proteomes" id="UP000294887">
    <property type="component" value="Unassembled WGS sequence"/>
</dbReference>
<keyword evidence="3 6" id="KW-0812">Transmembrane</keyword>
<feature type="transmembrane region" description="Helical" evidence="6">
    <location>
        <begin position="216"/>
        <end position="238"/>
    </location>
</feature>
<accession>A0A4R1F4I1</accession>
<feature type="transmembrane region" description="Helical" evidence="6">
    <location>
        <begin position="271"/>
        <end position="290"/>
    </location>
</feature>
<proteinExistence type="predicted"/>
<dbReference type="SUPFAM" id="SSF103481">
    <property type="entry name" value="Multidrug resistance efflux transporter EmrE"/>
    <property type="match status" value="2"/>
</dbReference>
<feature type="transmembrane region" description="Helical" evidence="6">
    <location>
        <begin position="7"/>
        <end position="25"/>
    </location>
</feature>
<evidence type="ECO:0000313" key="8">
    <source>
        <dbReference type="EMBL" id="TCJ89196.1"/>
    </source>
</evidence>
<feature type="transmembrane region" description="Helical" evidence="6">
    <location>
        <begin position="245"/>
        <end position="265"/>
    </location>
</feature>
<dbReference type="PANTHER" id="PTHR32322">
    <property type="entry name" value="INNER MEMBRANE TRANSPORTER"/>
    <property type="match status" value="1"/>
</dbReference>
<dbReference type="PANTHER" id="PTHR32322:SF18">
    <property type="entry name" value="S-ADENOSYLMETHIONINE_S-ADENOSYLHOMOCYSTEINE TRANSPORTER"/>
    <property type="match status" value="1"/>
</dbReference>
<keyword evidence="9" id="KW-1185">Reference proteome</keyword>
<dbReference type="EMBL" id="SMFQ01000002">
    <property type="protein sequence ID" value="TCJ89196.1"/>
    <property type="molecule type" value="Genomic_DNA"/>
</dbReference>
<reference evidence="8 9" key="1">
    <citation type="submission" date="2019-03" db="EMBL/GenBank/DDBJ databases">
        <title>Genomic Encyclopedia of Type Strains, Phase IV (KMG-IV): sequencing the most valuable type-strain genomes for metagenomic binning, comparative biology and taxonomic classification.</title>
        <authorList>
            <person name="Goeker M."/>
        </authorList>
    </citation>
    <scope>NUCLEOTIDE SEQUENCE [LARGE SCALE GENOMIC DNA]</scope>
    <source>
        <strain evidence="8 9">DSM 24830</strain>
    </source>
</reference>
<evidence type="ECO:0000259" key="7">
    <source>
        <dbReference type="Pfam" id="PF00892"/>
    </source>
</evidence>
<protein>
    <submittedName>
        <fullName evidence="8">Putative membrane protein</fullName>
    </submittedName>
</protein>
<dbReference type="AlphaFoldDB" id="A0A4R1F4I1"/>
<organism evidence="8 9">
    <name type="scientific">Cocleimonas flava</name>
    <dbReference type="NCBI Taxonomy" id="634765"/>
    <lineage>
        <taxon>Bacteria</taxon>
        <taxon>Pseudomonadati</taxon>
        <taxon>Pseudomonadota</taxon>
        <taxon>Gammaproteobacteria</taxon>
        <taxon>Thiotrichales</taxon>
        <taxon>Thiotrichaceae</taxon>
        <taxon>Cocleimonas</taxon>
    </lineage>
</organism>
<dbReference type="InterPro" id="IPR000620">
    <property type="entry name" value="EamA_dom"/>
</dbReference>
<dbReference type="OrthoDB" id="6446783at2"/>
<evidence type="ECO:0000256" key="3">
    <source>
        <dbReference type="ARBA" id="ARBA00022692"/>
    </source>
</evidence>
<feature type="transmembrane region" description="Helical" evidence="6">
    <location>
        <begin position="182"/>
        <end position="204"/>
    </location>
</feature>
<keyword evidence="5 6" id="KW-0472">Membrane</keyword>
<evidence type="ECO:0000256" key="4">
    <source>
        <dbReference type="ARBA" id="ARBA00022989"/>
    </source>
</evidence>
<comment type="subcellular location">
    <subcellularLocation>
        <location evidence="1">Cell membrane</location>
        <topology evidence="1">Multi-pass membrane protein</topology>
    </subcellularLocation>
</comment>
<evidence type="ECO:0000256" key="2">
    <source>
        <dbReference type="ARBA" id="ARBA00022475"/>
    </source>
</evidence>
<dbReference type="Gene3D" id="1.10.3730.20">
    <property type="match status" value="1"/>
</dbReference>
<feature type="transmembrane region" description="Helical" evidence="6">
    <location>
        <begin position="126"/>
        <end position="143"/>
    </location>
</feature>
<dbReference type="InterPro" id="IPR037185">
    <property type="entry name" value="EmrE-like"/>
</dbReference>
<name>A0A4R1F4I1_9GAMM</name>
<feature type="transmembrane region" description="Helical" evidence="6">
    <location>
        <begin position="70"/>
        <end position="90"/>
    </location>
</feature>
<dbReference type="GO" id="GO:0005886">
    <property type="term" value="C:plasma membrane"/>
    <property type="evidence" value="ECO:0007669"/>
    <property type="project" value="UniProtKB-SubCell"/>
</dbReference>
<evidence type="ECO:0000256" key="5">
    <source>
        <dbReference type="ARBA" id="ARBA00023136"/>
    </source>
</evidence>
<feature type="transmembrane region" description="Helical" evidence="6">
    <location>
        <begin position="155"/>
        <end position="175"/>
    </location>
</feature>
<dbReference type="RefSeq" id="WP_131904842.1">
    <property type="nucleotide sequence ID" value="NZ_BAAAFU010000008.1"/>
</dbReference>
<feature type="transmembrane region" description="Helical" evidence="6">
    <location>
        <begin position="37"/>
        <end position="58"/>
    </location>
</feature>